<protein>
    <submittedName>
        <fullName evidence="1">Uncharacterized protein</fullName>
    </submittedName>
</protein>
<gene>
    <name evidence="1" type="ORF">OO017_13250</name>
</gene>
<evidence type="ECO:0000313" key="2">
    <source>
        <dbReference type="Proteomes" id="UP001207228"/>
    </source>
</evidence>
<name>A0ABT3RGF3_9BACT</name>
<comment type="caution">
    <text evidence="1">The sequence shown here is derived from an EMBL/GenBank/DDBJ whole genome shotgun (WGS) entry which is preliminary data.</text>
</comment>
<accession>A0ABT3RGF3</accession>
<proteinExistence type="predicted"/>
<sequence length="44" mass="4748">MAGEQYGTHHSTCAYGAHKYKQALYLGNKGGRFAPEAAPEVCFS</sequence>
<reference evidence="1 2" key="1">
    <citation type="submission" date="2022-11" db="EMBL/GenBank/DDBJ databases">
        <title>The characterization of three novel Bacteroidetes species and genomic analysis of their roles in tidal elemental geochemical cycles.</title>
        <authorList>
            <person name="Ma K.-J."/>
        </authorList>
    </citation>
    <scope>NUCLEOTIDE SEQUENCE [LARGE SCALE GENOMIC DNA]</scope>
    <source>
        <strain evidence="1 2">M82</strain>
    </source>
</reference>
<evidence type="ECO:0000313" key="1">
    <source>
        <dbReference type="EMBL" id="MCX2740918.1"/>
    </source>
</evidence>
<dbReference type="Proteomes" id="UP001207228">
    <property type="component" value="Unassembled WGS sequence"/>
</dbReference>
<organism evidence="1 2">
    <name type="scientific">Pontibacter anaerobius</name>
    <dbReference type="NCBI Taxonomy" id="2993940"/>
    <lineage>
        <taxon>Bacteria</taxon>
        <taxon>Pseudomonadati</taxon>
        <taxon>Bacteroidota</taxon>
        <taxon>Cytophagia</taxon>
        <taxon>Cytophagales</taxon>
        <taxon>Hymenobacteraceae</taxon>
        <taxon>Pontibacter</taxon>
    </lineage>
</organism>
<keyword evidence="2" id="KW-1185">Reference proteome</keyword>
<dbReference type="RefSeq" id="WP_266052981.1">
    <property type="nucleotide sequence ID" value="NZ_JAPFQO010000008.1"/>
</dbReference>
<dbReference type="EMBL" id="JAPFQO010000008">
    <property type="protein sequence ID" value="MCX2740918.1"/>
    <property type="molecule type" value="Genomic_DNA"/>
</dbReference>